<sequence>MCRKWCLRWIIILIAIRIINSQLLKGVELKCDEENQYVTDDDSKDSEYGSTGEFCTITGLHRFPQFTHFFRRNVSLVKVTGERFIFDETALFSMKQVTSVKFYDCYFEKLPITYPFYRQFPNLVNLDLSNTGIRLLDPIIYRQRLVWELSKLNLSKNRITYINQHSLIFARNAQEIDLSNNLISEITDDGLQRFPYLSTINLAGNLLTEIEGNLFDSASKLENVNLRGNLIRYISPYAFYHLKYLTNVDLSSNLLSTLGSNIFRGCLNIHSLFLSNNFLKELDLVVSGNLTTLYVASNLLSSIHVKCLNGNDARESTTSCQAMEHLGLSYNSLTSLANVSKLINLKELMLSYNSLGTVRTSDFTQLKNLEKLNLRHTNLKRITYKTFSQQRKLKFLDISENGLGHLNLEMFMAYMHDNLEEFYASGNNLTEISGRYRFNAFSSLRKLGLGRNLFNCSYLLQIMTPPNLSSDVVLQVDADEFMSGVEHRSGIECSENGTTFVWKK</sequence>
<dbReference type="Gene3D" id="3.80.10.10">
    <property type="entry name" value="Ribonuclease Inhibitor"/>
    <property type="match status" value="3"/>
</dbReference>
<dbReference type="GO" id="GO:0005615">
    <property type="term" value="C:extracellular space"/>
    <property type="evidence" value="ECO:0007669"/>
    <property type="project" value="TreeGrafter"/>
</dbReference>
<dbReference type="InterPro" id="IPR003591">
    <property type="entry name" value="Leu-rich_rpt_typical-subtyp"/>
</dbReference>
<evidence type="ECO:0000256" key="3">
    <source>
        <dbReference type="SAM" id="SignalP"/>
    </source>
</evidence>
<evidence type="ECO:0000256" key="2">
    <source>
        <dbReference type="ARBA" id="ARBA00022737"/>
    </source>
</evidence>
<accession>A0A7R8ULA4</accession>
<dbReference type="OrthoDB" id="6022531at2759"/>
<feature type="chain" id="PRO_5031443113" evidence="3">
    <location>
        <begin position="22"/>
        <end position="504"/>
    </location>
</feature>
<dbReference type="InterPro" id="IPR026906">
    <property type="entry name" value="LRR_5"/>
</dbReference>
<dbReference type="PANTHER" id="PTHR45712:SF22">
    <property type="entry name" value="INSULIN-LIKE GROWTH FACTOR-BINDING PROTEIN COMPLEX ACID LABILE SUBUNIT"/>
    <property type="match status" value="1"/>
</dbReference>
<keyword evidence="3" id="KW-0732">Signal</keyword>
<dbReference type="EMBL" id="LR899010">
    <property type="protein sequence ID" value="CAD7082780.1"/>
    <property type="molecule type" value="Genomic_DNA"/>
</dbReference>
<dbReference type="InterPro" id="IPR050333">
    <property type="entry name" value="SLRP"/>
</dbReference>
<dbReference type="OMA" id="GIECSEN"/>
<reference evidence="4 5" key="1">
    <citation type="submission" date="2020-11" db="EMBL/GenBank/DDBJ databases">
        <authorList>
            <person name="Wallbank WR R."/>
            <person name="Pardo Diaz C."/>
            <person name="Kozak K."/>
            <person name="Martin S."/>
            <person name="Jiggins C."/>
            <person name="Moest M."/>
            <person name="Warren A I."/>
            <person name="Generalovic N T."/>
            <person name="Byers J.R.P. K."/>
            <person name="Montejo-Kovacevich G."/>
            <person name="Yen C E."/>
        </authorList>
    </citation>
    <scope>NUCLEOTIDE SEQUENCE [LARGE SCALE GENOMIC DNA]</scope>
</reference>
<dbReference type="Pfam" id="PF13855">
    <property type="entry name" value="LRR_8"/>
    <property type="match status" value="1"/>
</dbReference>
<dbReference type="AlphaFoldDB" id="A0A7R8ULA4"/>
<dbReference type="InterPro" id="IPR001611">
    <property type="entry name" value="Leu-rich_rpt"/>
</dbReference>
<proteinExistence type="predicted"/>
<gene>
    <name evidence="4" type="ORF">HERILL_LOCUS5790</name>
</gene>
<dbReference type="SMART" id="SM00369">
    <property type="entry name" value="LRR_TYP"/>
    <property type="match status" value="8"/>
</dbReference>
<evidence type="ECO:0000313" key="5">
    <source>
        <dbReference type="Proteomes" id="UP000594454"/>
    </source>
</evidence>
<keyword evidence="1" id="KW-0433">Leucine-rich repeat</keyword>
<keyword evidence="2" id="KW-0677">Repeat</keyword>
<evidence type="ECO:0000256" key="1">
    <source>
        <dbReference type="ARBA" id="ARBA00022614"/>
    </source>
</evidence>
<dbReference type="PANTHER" id="PTHR45712">
    <property type="entry name" value="AGAP008170-PA"/>
    <property type="match status" value="1"/>
</dbReference>
<dbReference type="SUPFAM" id="SSF52058">
    <property type="entry name" value="L domain-like"/>
    <property type="match status" value="2"/>
</dbReference>
<feature type="signal peptide" evidence="3">
    <location>
        <begin position="1"/>
        <end position="21"/>
    </location>
</feature>
<dbReference type="InParanoid" id="A0A7R8ULA4"/>
<dbReference type="InterPro" id="IPR032675">
    <property type="entry name" value="LRR_dom_sf"/>
</dbReference>
<protein>
    <submittedName>
        <fullName evidence="4">Uncharacterized protein</fullName>
    </submittedName>
</protein>
<name>A0A7R8ULA4_HERIL</name>
<organism evidence="4 5">
    <name type="scientific">Hermetia illucens</name>
    <name type="common">Black soldier fly</name>
    <dbReference type="NCBI Taxonomy" id="343691"/>
    <lineage>
        <taxon>Eukaryota</taxon>
        <taxon>Metazoa</taxon>
        <taxon>Ecdysozoa</taxon>
        <taxon>Arthropoda</taxon>
        <taxon>Hexapoda</taxon>
        <taxon>Insecta</taxon>
        <taxon>Pterygota</taxon>
        <taxon>Neoptera</taxon>
        <taxon>Endopterygota</taxon>
        <taxon>Diptera</taxon>
        <taxon>Brachycera</taxon>
        <taxon>Stratiomyomorpha</taxon>
        <taxon>Stratiomyidae</taxon>
        <taxon>Hermetiinae</taxon>
        <taxon>Hermetia</taxon>
    </lineage>
</organism>
<dbReference type="Pfam" id="PF13306">
    <property type="entry name" value="LRR_5"/>
    <property type="match status" value="1"/>
</dbReference>
<keyword evidence="5" id="KW-1185">Reference proteome</keyword>
<dbReference type="Proteomes" id="UP000594454">
    <property type="component" value="Chromosome 2"/>
</dbReference>
<evidence type="ECO:0000313" key="4">
    <source>
        <dbReference type="EMBL" id="CAD7082780.1"/>
    </source>
</evidence>